<evidence type="ECO:0000256" key="5">
    <source>
        <dbReference type="RuleBase" id="RU361177"/>
    </source>
</evidence>
<keyword evidence="4 5" id="KW-0560">Oxidoreductase</keyword>
<dbReference type="Proteomes" id="UP001341840">
    <property type="component" value="Unassembled WGS sequence"/>
</dbReference>
<sequence length="464" mass="51987">MLIGSTRLVHMPLAVGHMHGKVVHTFGWVVDLGHMYAVVVRIGRVVVVVCIYGVVVEVDSTAKEKNLFLVGFGMDFDDMHWTIRVGGQHVGSILLPLQHAESILRENRIPHATANQFHPPPLPLMSSLTTRHVAVIGAGAAGLVAARELRREEHRVVVFERGEQVGGTWVYTPERESDPLGVDPKSRVVHSSLYDSLRTNLPRECMGDFAAHFGIGEVVRLQTEVVFAGLGEEGKWRVRSRPSNHNRMSSDDGDCVDEIYDALLVCNGHYVQPRIADNIPVVVLIGGAASAVDISRDIATVAKEVHIADRSLNENAIGKLPGHDNMWLHSMIDSVHEDGRVVFRDGDAVGADIIVHCTGYKYDFSFLETNGEVSVDDNRVGPLYKHVFPPALAPWLSFVGLPWKWDYDNWIADQCGIPGVEEWRMEMYKFASKNKRLRPESYRDEWNYNELVLEAQRDFNKYLN</sequence>
<dbReference type="EC" id="1.-.-.-" evidence="5"/>
<reference evidence="6 7" key="1">
    <citation type="journal article" date="2023" name="Plants (Basel)">
        <title>Bridging the Gap: Combining Genomics and Transcriptomics Approaches to Understand Stylosanthes scabra, an Orphan Legume from the Brazilian Caatinga.</title>
        <authorList>
            <person name="Ferreira-Neto J.R.C."/>
            <person name="da Silva M.D."/>
            <person name="Binneck E."/>
            <person name="de Melo N.F."/>
            <person name="da Silva R.H."/>
            <person name="de Melo A.L.T.M."/>
            <person name="Pandolfi V."/>
            <person name="Bustamante F.O."/>
            <person name="Brasileiro-Vidal A.C."/>
            <person name="Benko-Iseppon A.M."/>
        </authorList>
    </citation>
    <scope>NUCLEOTIDE SEQUENCE [LARGE SCALE GENOMIC DNA]</scope>
    <source>
        <tissue evidence="6">Leaves</tissue>
    </source>
</reference>
<evidence type="ECO:0000256" key="3">
    <source>
        <dbReference type="ARBA" id="ARBA00022827"/>
    </source>
</evidence>
<keyword evidence="7" id="KW-1185">Reference proteome</keyword>
<keyword evidence="5" id="KW-0503">Monooxygenase</keyword>
<dbReference type="PANTHER" id="PTHR23023">
    <property type="entry name" value="DIMETHYLANILINE MONOOXYGENASE"/>
    <property type="match status" value="1"/>
</dbReference>
<dbReference type="PRINTS" id="PR00419">
    <property type="entry name" value="ADXRDTASE"/>
</dbReference>
<proteinExistence type="inferred from homology"/>
<evidence type="ECO:0000256" key="2">
    <source>
        <dbReference type="ARBA" id="ARBA00022630"/>
    </source>
</evidence>
<dbReference type="EMBL" id="JASCZI010212377">
    <property type="protein sequence ID" value="MED6199286.1"/>
    <property type="molecule type" value="Genomic_DNA"/>
</dbReference>
<evidence type="ECO:0000256" key="1">
    <source>
        <dbReference type="ARBA" id="ARBA00009183"/>
    </source>
</evidence>
<evidence type="ECO:0000313" key="6">
    <source>
        <dbReference type="EMBL" id="MED6199286.1"/>
    </source>
</evidence>
<dbReference type="InterPro" id="IPR036188">
    <property type="entry name" value="FAD/NAD-bd_sf"/>
</dbReference>
<evidence type="ECO:0000313" key="7">
    <source>
        <dbReference type="Proteomes" id="UP001341840"/>
    </source>
</evidence>
<dbReference type="Pfam" id="PF00743">
    <property type="entry name" value="FMO-like"/>
    <property type="match status" value="1"/>
</dbReference>
<comment type="cofactor">
    <cofactor evidence="5">
        <name>FAD</name>
        <dbReference type="ChEBI" id="CHEBI:57692"/>
    </cofactor>
</comment>
<comment type="similarity">
    <text evidence="1 5">Belongs to the FMO family.</text>
</comment>
<protein>
    <recommendedName>
        <fullName evidence="5">Flavin-containing monooxygenase</fullName>
        <ecNumber evidence="5">1.-.-.-</ecNumber>
    </recommendedName>
</protein>
<accession>A0ABU6XQ17</accession>
<evidence type="ECO:0000256" key="4">
    <source>
        <dbReference type="ARBA" id="ARBA00023002"/>
    </source>
</evidence>
<keyword evidence="2 5" id="KW-0285">Flavoprotein</keyword>
<comment type="caution">
    <text evidence="6">The sequence shown here is derived from an EMBL/GenBank/DDBJ whole genome shotgun (WGS) entry which is preliminary data.</text>
</comment>
<gene>
    <name evidence="6" type="ORF">PIB30_074539</name>
</gene>
<dbReference type="Gene3D" id="3.50.50.60">
    <property type="entry name" value="FAD/NAD(P)-binding domain"/>
    <property type="match status" value="3"/>
</dbReference>
<name>A0ABU6XQ17_9FABA</name>
<dbReference type="SUPFAM" id="SSF51905">
    <property type="entry name" value="FAD/NAD(P)-binding domain"/>
    <property type="match status" value="2"/>
</dbReference>
<dbReference type="Pfam" id="PF13450">
    <property type="entry name" value="NAD_binding_8"/>
    <property type="match status" value="1"/>
</dbReference>
<keyword evidence="3 5" id="KW-0274">FAD</keyword>
<organism evidence="6 7">
    <name type="scientific">Stylosanthes scabra</name>
    <dbReference type="NCBI Taxonomy" id="79078"/>
    <lineage>
        <taxon>Eukaryota</taxon>
        <taxon>Viridiplantae</taxon>
        <taxon>Streptophyta</taxon>
        <taxon>Embryophyta</taxon>
        <taxon>Tracheophyta</taxon>
        <taxon>Spermatophyta</taxon>
        <taxon>Magnoliopsida</taxon>
        <taxon>eudicotyledons</taxon>
        <taxon>Gunneridae</taxon>
        <taxon>Pentapetalae</taxon>
        <taxon>rosids</taxon>
        <taxon>fabids</taxon>
        <taxon>Fabales</taxon>
        <taxon>Fabaceae</taxon>
        <taxon>Papilionoideae</taxon>
        <taxon>50 kb inversion clade</taxon>
        <taxon>dalbergioids sensu lato</taxon>
        <taxon>Dalbergieae</taxon>
        <taxon>Pterocarpus clade</taxon>
        <taxon>Stylosanthes</taxon>
    </lineage>
</organism>
<dbReference type="InterPro" id="IPR020946">
    <property type="entry name" value="Flavin_mOase-like"/>
</dbReference>
<dbReference type="InterPro" id="IPR050346">
    <property type="entry name" value="FMO-like"/>
</dbReference>